<dbReference type="AlphaFoldDB" id="A0A5C4MSZ5"/>
<organism evidence="4 5">
    <name type="scientific">Rubellimicrobium rubrum</name>
    <dbReference type="NCBI Taxonomy" id="2585369"/>
    <lineage>
        <taxon>Bacteria</taxon>
        <taxon>Pseudomonadati</taxon>
        <taxon>Pseudomonadota</taxon>
        <taxon>Alphaproteobacteria</taxon>
        <taxon>Rhodobacterales</taxon>
        <taxon>Roseobacteraceae</taxon>
        <taxon>Rubellimicrobium</taxon>
    </lineage>
</organism>
<keyword evidence="5" id="KW-1185">Reference proteome</keyword>
<keyword evidence="2" id="KW-0012">Acyltransferase</keyword>
<dbReference type="Pfam" id="PF00583">
    <property type="entry name" value="Acetyltransf_1"/>
    <property type="match status" value="1"/>
</dbReference>
<dbReference type="InterPro" id="IPR016181">
    <property type="entry name" value="Acyl_CoA_acyltransferase"/>
</dbReference>
<dbReference type="CDD" id="cd04301">
    <property type="entry name" value="NAT_SF"/>
    <property type="match status" value="1"/>
</dbReference>
<evidence type="ECO:0000256" key="1">
    <source>
        <dbReference type="ARBA" id="ARBA00022679"/>
    </source>
</evidence>
<dbReference type="Proteomes" id="UP000305887">
    <property type="component" value="Unassembled WGS sequence"/>
</dbReference>
<evidence type="ECO:0000259" key="3">
    <source>
        <dbReference type="PROSITE" id="PS51186"/>
    </source>
</evidence>
<protein>
    <submittedName>
        <fullName evidence="4">N-acetyltransferase family protein</fullName>
    </submittedName>
</protein>
<dbReference type="PANTHER" id="PTHR43072:SF23">
    <property type="entry name" value="UPF0039 PROTEIN C11D3.02C"/>
    <property type="match status" value="1"/>
</dbReference>
<evidence type="ECO:0000256" key="2">
    <source>
        <dbReference type="ARBA" id="ARBA00023315"/>
    </source>
</evidence>
<evidence type="ECO:0000313" key="4">
    <source>
        <dbReference type="EMBL" id="TNC47217.1"/>
    </source>
</evidence>
<dbReference type="PANTHER" id="PTHR43072">
    <property type="entry name" value="N-ACETYLTRANSFERASE"/>
    <property type="match status" value="1"/>
</dbReference>
<dbReference type="SUPFAM" id="SSF55729">
    <property type="entry name" value="Acyl-CoA N-acyltransferases (Nat)"/>
    <property type="match status" value="1"/>
</dbReference>
<feature type="domain" description="N-acetyltransferase" evidence="3">
    <location>
        <begin position="1"/>
        <end position="157"/>
    </location>
</feature>
<evidence type="ECO:0000313" key="5">
    <source>
        <dbReference type="Proteomes" id="UP000305887"/>
    </source>
</evidence>
<dbReference type="PROSITE" id="PS51186">
    <property type="entry name" value="GNAT"/>
    <property type="match status" value="1"/>
</dbReference>
<gene>
    <name evidence="4" type="ORF">FHG66_17270</name>
</gene>
<proteinExistence type="predicted"/>
<dbReference type="GO" id="GO:0016747">
    <property type="term" value="F:acyltransferase activity, transferring groups other than amino-acyl groups"/>
    <property type="evidence" value="ECO:0007669"/>
    <property type="project" value="InterPro"/>
</dbReference>
<comment type="caution">
    <text evidence="4">The sequence shown here is derived from an EMBL/GenBank/DDBJ whole genome shotgun (WGS) entry which is preliminary data.</text>
</comment>
<sequence length="157" mass="17175">MIRPALPTDAGDLHAIWTPVIRETTHIFHTTERSEEEIAALTQGEDPFLVWADDGRVLGFARCFPFRAGNGYTRTVEHTILLAPNARSRGIGRSLMDALAQAAAAQGKHAMIGAISAENEAAIAFHAACGFQAYGRLPEVGYKFGRWLDLVLMGRRL</sequence>
<reference evidence="4 5" key="1">
    <citation type="submission" date="2019-06" db="EMBL/GenBank/DDBJ databases">
        <title>YIM 131921 draft genome.</title>
        <authorList>
            <person name="Jiang L."/>
        </authorList>
    </citation>
    <scope>NUCLEOTIDE SEQUENCE [LARGE SCALE GENOMIC DNA]</scope>
    <source>
        <strain evidence="4 5">YIM 131921</strain>
    </source>
</reference>
<accession>A0A5C4MSZ5</accession>
<dbReference type="InterPro" id="IPR000182">
    <property type="entry name" value="GNAT_dom"/>
</dbReference>
<name>A0A5C4MSZ5_9RHOB</name>
<dbReference type="EMBL" id="VDFU01000028">
    <property type="protein sequence ID" value="TNC47217.1"/>
    <property type="molecule type" value="Genomic_DNA"/>
</dbReference>
<dbReference type="Gene3D" id="3.40.630.30">
    <property type="match status" value="1"/>
</dbReference>
<keyword evidence="1 4" id="KW-0808">Transferase</keyword>
<dbReference type="OrthoDB" id="5459937at2"/>
<dbReference type="RefSeq" id="WP_139078293.1">
    <property type="nucleotide sequence ID" value="NZ_VDFU01000028.1"/>
</dbReference>